<comment type="similarity">
    <text evidence="3">Belongs to the sirtuin family. Class III subfamily.</text>
</comment>
<dbReference type="InterPro" id="IPR026591">
    <property type="entry name" value="Sirtuin_cat_small_dom_sf"/>
</dbReference>
<feature type="binding site" evidence="3">
    <location>
        <begin position="20"/>
        <end position="39"/>
    </location>
    <ligand>
        <name>NAD(+)</name>
        <dbReference type="ChEBI" id="CHEBI:57540"/>
    </ligand>
</feature>
<dbReference type="PROSITE" id="PS50305">
    <property type="entry name" value="SIRTUIN"/>
    <property type="match status" value="1"/>
</dbReference>
<comment type="catalytic activity">
    <reaction evidence="3">
        <text>N(6)-acetyl-L-lysyl-[protein] + NAD(+) + H2O = 2''-O-acetyl-ADP-D-ribose + nicotinamide + L-lysyl-[protein]</text>
        <dbReference type="Rhea" id="RHEA:43636"/>
        <dbReference type="Rhea" id="RHEA-COMP:9752"/>
        <dbReference type="Rhea" id="RHEA-COMP:10731"/>
        <dbReference type="ChEBI" id="CHEBI:15377"/>
        <dbReference type="ChEBI" id="CHEBI:17154"/>
        <dbReference type="ChEBI" id="CHEBI:29969"/>
        <dbReference type="ChEBI" id="CHEBI:57540"/>
        <dbReference type="ChEBI" id="CHEBI:61930"/>
        <dbReference type="ChEBI" id="CHEBI:83767"/>
        <dbReference type="EC" id="2.3.1.286"/>
    </reaction>
</comment>
<dbReference type="SUPFAM" id="SSF52467">
    <property type="entry name" value="DHS-like NAD/FAD-binding domain"/>
    <property type="match status" value="1"/>
</dbReference>
<dbReference type="GO" id="GO:0036055">
    <property type="term" value="F:protein-succinyllysine desuccinylase activity"/>
    <property type="evidence" value="ECO:0007669"/>
    <property type="project" value="UniProtKB-UniRule"/>
</dbReference>
<evidence type="ECO:0000256" key="3">
    <source>
        <dbReference type="HAMAP-Rule" id="MF_01121"/>
    </source>
</evidence>
<dbReference type="GO" id="GO:0008270">
    <property type="term" value="F:zinc ion binding"/>
    <property type="evidence" value="ECO:0007669"/>
    <property type="project" value="UniProtKB-UniRule"/>
</dbReference>
<feature type="binding site" evidence="3">
    <location>
        <position position="64"/>
    </location>
    <ligand>
        <name>substrate</name>
    </ligand>
</feature>
<reference evidence="6 7" key="1">
    <citation type="submission" date="2017-06" db="EMBL/GenBank/DDBJ databases">
        <authorList>
            <person name="Kim H.J."/>
            <person name="Triplett B.A."/>
        </authorList>
    </citation>
    <scope>NUCLEOTIDE SEQUENCE [LARGE SCALE GENOMIC DNA]</scope>
    <source>
        <strain evidence="6 7">B29T1</strain>
    </source>
</reference>
<comment type="function">
    <text evidence="3">NAD-dependent lysine deacetylase and desuccinylase that specifically removes acetyl and succinyl groups on target proteins. Modulates the activities of several proteins which are inactive in their acylated form.</text>
</comment>
<dbReference type="EC" id="2.3.1.286" evidence="3"/>
<comment type="cofactor">
    <cofactor evidence="3">
        <name>Zn(2+)</name>
        <dbReference type="ChEBI" id="CHEBI:29105"/>
    </cofactor>
    <text evidence="3">Binds 1 zinc ion per subunit.</text>
</comment>
<keyword evidence="7" id="KW-1185">Reference proteome</keyword>
<evidence type="ECO:0000313" key="6">
    <source>
        <dbReference type="EMBL" id="SNB61256.1"/>
    </source>
</evidence>
<feature type="binding site" evidence="3 4">
    <location>
        <position position="130"/>
    </location>
    <ligand>
        <name>Zn(2+)</name>
        <dbReference type="ChEBI" id="CHEBI:29105"/>
    </ligand>
</feature>
<dbReference type="EMBL" id="FYEH01000002">
    <property type="protein sequence ID" value="SNB61256.1"/>
    <property type="molecule type" value="Genomic_DNA"/>
</dbReference>
<dbReference type="GO" id="GO:0005737">
    <property type="term" value="C:cytoplasm"/>
    <property type="evidence" value="ECO:0007669"/>
    <property type="project" value="UniProtKB-SubCell"/>
</dbReference>
<feature type="binding site" evidence="3 4">
    <location>
        <position position="127"/>
    </location>
    <ligand>
        <name>Zn(2+)</name>
        <dbReference type="ChEBI" id="CHEBI:29105"/>
    </ligand>
</feature>
<organism evidence="6 7">
    <name type="scientific">Arboricoccus pini</name>
    <dbReference type="NCBI Taxonomy" id="1963835"/>
    <lineage>
        <taxon>Bacteria</taxon>
        <taxon>Pseudomonadati</taxon>
        <taxon>Pseudomonadota</taxon>
        <taxon>Alphaproteobacteria</taxon>
        <taxon>Geminicoccales</taxon>
        <taxon>Geminicoccaceae</taxon>
        <taxon>Arboricoccus</taxon>
    </lineage>
</organism>
<dbReference type="Pfam" id="PF02146">
    <property type="entry name" value="SIR2"/>
    <property type="match status" value="1"/>
</dbReference>
<dbReference type="HAMAP" id="MF_01121">
    <property type="entry name" value="Sirtuin_ClassIII"/>
    <property type="match status" value="1"/>
</dbReference>
<feature type="binding site" evidence="3">
    <location>
        <position position="67"/>
    </location>
    <ligand>
        <name>substrate</name>
    </ligand>
</feature>
<name>A0A212QP80_9PROT</name>
<dbReference type="GO" id="GO:0017136">
    <property type="term" value="F:histone deacetylase activity, NAD-dependent"/>
    <property type="evidence" value="ECO:0007669"/>
    <property type="project" value="TreeGrafter"/>
</dbReference>
<keyword evidence="1" id="KW-0808">Transferase</keyword>
<sequence>MRNERGRRLGKDVPIVVLTGAGISAESGLATFRGADGLWEGHRIDEVATPEAFRDDPELVHRFYNARRRQLAGPGIAPNAAHLALARLERAWTGDFLLVTQNVDDLHERAGMVRTLHMHGQLGMMRCLACDEVGPADEQLSVRSCCGVCGSIATLRPDVVWFGEMPRGLGRIYKALETCGIFIAIGTSGQVYPAAGFVEAARAAGAWSIEVNLLASAVSDFFDEHWRGLASEAVPALVDQLIGS</sequence>
<feature type="binding site" evidence="3">
    <location>
        <begin position="186"/>
        <end position="188"/>
    </location>
    <ligand>
        <name>NAD(+)</name>
        <dbReference type="ChEBI" id="CHEBI:57540"/>
    </ligand>
</feature>
<comment type="subcellular location">
    <subcellularLocation>
        <location evidence="3">Cytoplasm</location>
    </subcellularLocation>
</comment>
<keyword evidence="3" id="KW-0963">Cytoplasm</keyword>
<proteinExistence type="inferred from homology"/>
<evidence type="ECO:0000256" key="4">
    <source>
        <dbReference type="PROSITE-ProRule" id="PRU00236"/>
    </source>
</evidence>
<keyword evidence="3 4" id="KW-0862">Zinc</keyword>
<dbReference type="GO" id="GO:0036054">
    <property type="term" value="F:protein-malonyllysine demalonylase activity"/>
    <property type="evidence" value="ECO:0007669"/>
    <property type="project" value="InterPro"/>
</dbReference>
<feature type="binding site" evidence="3">
    <location>
        <begin position="101"/>
        <end position="104"/>
    </location>
    <ligand>
        <name>NAD(+)</name>
        <dbReference type="ChEBI" id="CHEBI:57540"/>
    </ligand>
</feature>
<feature type="binding site" evidence="3">
    <location>
        <position position="230"/>
    </location>
    <ligand>
        <name>NAD(+)</name>
        <dbReference type="ChEBI" id="CHEBI:57540"/>
    </ligand>
</feature>
<dbReference type="Proteomes" id="UP000197065">
    <property type="component" value="Unassembled WGS sequence"/>
</dbReference>
<feature type="active site" description="Proton acceptor" evidence="3 4">
    <location>
        <position position="119"/>
    </location>
</feature>
<dbReference type="InterPro" id="IPR003000">
    <property type="entry name" value="Sirtuin"/>
</dbReference>
<evidence type="ECO:0000256" key="1">
    <source>
        <dbReference type="ARBA" id="ARBA00022679"/>
    </source>
</evidence>
<keyword evidence="3 4" id="KW-0479">Metal-binding</keyword>
<keyword evidence="2 3" id="KW-0520">NAD</keyword>
<evidence type="ECO:0000313" key="7">
    <source>
        <dbReference type="Proteomes" id="UP000197065"/>
    </source>
</evidence>
<dbReference type="PANTHER" id="PTHR11085:SF4">
    <property type="entry name" value="NAD-DEPENDENT PROTEIN DEACYLASE"/>
    <property type="match status" value="1"/>
</dbReference>
<dbReference type="CDD" id="cd01412">
    <property type="entry name" value="SIRT5_Af1_CobB"/>
    <property type="match status" value="1"/>
</dbReference>
<dbReference type="GO" id="GO:0070403">
    <property type="term" value="F:NAD+ binding"/>
    <property type="evidence" value="ECO:0007669"/>
    <property type="project" value="UniProtKB-UniRule"/>
</dbReference>
<evidence type="ECO:0000259" key="5">
    <source>
        <dbReference type="PROSITE" id="PS50305"/>
    </source>
</evidence>
<feature type="binding site" evidence="3 4">
    <location>
        <position position="149"/>
    </location>
    <ligand>
        <name>Zn(2+)</name>
        <dbReference type="ChEBI" id="CHEBI:29105"/>
    </ligand>
</feature>
<feature type="binding site" evidence="3">
    <location>
        <begin position="212"/>
        <end position="214"/>
    </location>
    <ligand>
        <name>NAD(+)</name>
        <dbReference type="ChEBI" id="CHEBI:57540"/>
    </ligand>
</feature>
<comment type="catalytic activity">
    <reaction evidence="3">
        <text>N(6)-succinyl-L-lysyl-[protein] + NAD(+) + H2O = 2''-O-succinyl-ADP-D-ribose + nicotinamide + L-lysyl-[protein]</text>
        <dbReference type="Rhea" id="RHEA:47668"/>
        <dbReference type="Rhea" id="RHEA-COMP:9752"/>
        <dbReference type="Rhea" id="RHEA-COMP:11877"/>
        <dbReference type="ChEBI" id="CHEBI:15377"/>
        <dbReference type="ChEBI" id="CHEBI:17154"/>
        <dbReference type="ChEBI" id="CHEBI:29969"/>
        <dbReference type="ChEBI" id="CHEBI:57540"/>
        <dbReference type="ChEBI" id="CHEBI:87830"/>
        <dbReference type="ChEBI" id="CHEBI:87832"/>
    </reaction>
</comment>
<evidence type="ECO:0000256" key="2">
    <source>
        <dbReference type="ARBA" id="ARBA00023027"/>
    </source>
</evidence>
<accession>A0A212QP80</accession>
<feature type="domain" description="Deacetylase sirtuin-type" evidence="5">
    <location>
        <begin position="1"/>
        <end position="244"/>
    </location>
</feature>
<dbReference type="Gene3D" id="3.40.50.1220">
    <property type="entry name" value="TPP-binding domain"/>
    <property type="match status" value="1"/>
</dbReference>
<dbReference type="AlphaFoldDB" id="A0A212QP80"/>
<gene>
    <name evidence="3" type="primary">cobB</name>
    <name evidence="6" type="ORF">SAMN07250955_102153</name>
</gene>
<protein>
    <recommendedName>
        <fullName evidence="3">NAD-dependent protein deacylase</fullName>
        <ecNumber evidence="3">2.3.1.286</ecNumber>
    </recommendedName>
    <alternativeName>
        <fullName evidence="3">Regulatory protein SIR2 homolog</fullName>
    </alternativeName>
</protein>
<feature type="binding site" evidence="3 4">
    <location>
        <position position="146"/>
    </location>
    <ligand>
        <name>Zn(2+)</name>
        <dbReference type="ChEBI" id="CHEBI:29105"/>
    </ligand>
</feature>
<dbReference type="InterPro" id="IPR027546">
    <property type="entry name" value="Sirtuin_class_III"/>
</dbReference>
<dbReference type="RefSeq" id="WP_207761922.1">
    <property type="nucleotide sequence ID" value="NZ_FYEH01000002.1"/>
</dbReference>
<dbReference type="Gene3D" id="3.30.1600.10">
    <property type="entry name" value="SIR2/SIRT2 'Small Domain"/>
    <property type="match status" value="1"/>
</dbReference>
<dbReference type="InterPro" id="IPR029035">
    <property type="entry name" value="DHS-like_NAD/FAD-binding_dom"/>
</dbReference>
<dbReference type="InterPro" id="IPR050134">
    <property type="entry name" value="NAD-dep_sirtuin_deacylases"/>
</dbReference>
<comment type="domain">
    <text evidence="3">2 residues (Tyr-64 and Arg-67) present in a large hydrophobic pocket are probably involved in substrate specificity. They are important for desuccinylation activity, but dispensable for deacetylation activity.</text>
</comment>
<dbReference type="PANTHER" id="PTHR11085">
    <property type="entry name" value="NAD-DEPENDENT PROTEIN DEACYLASE SIRTUIN-5, MITOCHONDRIAL-RELATED"/>
    <property type="match status" value="1"/>
</dbReference>
<dbReference type="InterPro" id="IPR026590">
    <property type="entry name" value="Ssirtuin_cat_dom"/>
</dbReference>